<organism evidence="2 3">
    <name type="scientific">Puccinia coronata f. sp. avenae</name>
    <dbReference type="NCBI Taxonomy" id="200324"/>
    <lineage>
        <taxon>Eukaryota</taxon>
        <taxon>Fungi</taxon>
        <taxon>Dikarya</taxon>
        <taxon>Basidiomycota</taxon>
        <taxon>Pucciniomycotina</taxon>
        <taxon>Pucciniomycetes</taxon>
        <taxon>Pucciniales</taxon>
        <taxon>Pucciniaceae</taxon>
        <taxon>Puccinia</taxon>
    </lineage>
</organism>
<dbReference type="OrthoDB" id="2507515at2759"/>
<feature type="region of interest" description="Disordered" evidence="1">
    <location>
        <begin position="191"/>
        <end position="222"/>
    </location>
</feature>
<feature type="region of interest" description="Disordered" evidence="1">
    <location>
        <begin position="319"/>
        <end position="347"/>
    </location>
</feature>
<evidence type="ECO:0000256" key="1">
    <source>
        <dbReference type="SAM" id="MobiDB-lite"/>
    </source>
</evidence>
<protein>
    <submittedName>
        <fullName evidence="2">Uncharacterized protein</fullName>
    </submittedName>
</protein>
<proteinExistence type="predicted"/>
<comment type="caution">
    <text evidence="2">The sequence shown here is derived from an EMBL/GenBank/DDBJ whole genome shotgun (WGS) entry which is preliminary data.</text>
</comment>
<feature type="compositionally biased region" description="Acidic residues" evidence="1">
    <location>
        <begin position="196"/>
        <end position="210"/>
    </location>
</feature>
<feature type="compositionally biased region" description="Basic residues" evidence="1">
    <location>
        <begin position="20"/>
        <end position="30"/>
    </location>
</feature>
<evidence type="ECO:0000313" key="3">
    <source>
        <dbReference type="Proteomes" id="UP000235388"/>
    </source>
</evidence>
<dbReference type="Proteomes" id="UP000235388">
    <property type="component" value="Unassembled WGS sequence"/>
</dbReference>
<name>A0A2N5SFD8_9BASI</name>
<keyword evidence="3" id="KW-1185">Reference proteome</keyword>
<gene>
    <name evidence="2" type="ORF">PCANC_24241</name>
</gene>
<accession>A0A2N5SFD8</accession>
<feature type="compositionally biased region" description="Polar residues" evidence="1">
    <location>
        <begin position="323"/>
        <end position="334"/>
    </location>
</feature>
<dbReference type="EMBL" id="PGCJ01000999">
    <property type="protein sequence ID" value="PLW11956.1"/>
    <property type="molecule type" value="Genomic_DNA"/>
</dbReference>
<dbReference type="AlphaFoldDB" id="A0A2N5SFD8"/>
<feature type="region of interest" description="Disordered" evidence="1">
    <location>
        <begin position="14"/>
        <end position="52"/>
    </location>
</feature>
<feature type="compositionally biased region" description="Low complexity" evidence="1">
    <location>
        <begin position="31"/>
        <end position="44"/>
    </location>
</feature>
<dbReference type="PANTHER" id="PTHR33246">
    <property type="entry name" value="CCHC-TYPE DOMAIN-CONTAINING PROTEIN"/>
    <property type="match status" value="1"/>
</dbReference>
<dbReference type="PANTHER" id="PTHR33246:SF51">
    <property type="entry name" value="MYB_SANT-LIKE DOMAIN-CONTAINING PROTEIN"/>
    <property type="match status" value="1"/>
</dbReference>
<reference evidence="2 3" key="1">
    <citation type="submission" date="2017-11" db="EMBL/GenBank/DDBJ databases">
        <title>De novo assembly and phasing of dikaryotic genomes from two isolates of Puccinia coronata f. sp. avenae, the causal agent of oat crown rust.</title>
        <authorList>
            <person name="Miller M.E."/>
            <person name="Zhang Y."/>
            <person name="Omidvar V."/>
            <person name="Sperschneider J."/>
            <person name="Schwessinger B."/>
            <person name="Raley C."/>
            <person name="Palmer J.M."/>
            <person name="Garnica D."/>
            <person name="Upadhyaya N."/>
            <person name="Rathjen J."/>
            <person name="Taylor J.M."/>
            <person name="Park R.F."/>
            <person name="Dodds P.N."/>
            <person name="Hirsch C.D."/>
            <person name="Kianian S.F."/>
            <person name="Figueroa M."/>
        </authorList>
    </citation>
    <scope>NUCLEOTIDE SEQUENCE [LARGE SCALE GENOMIC DNA]</scope>
    <source>
        <strain evidence="2">12NC29</strain>
    </source>
</reference>
<sequence>MVAYREELACLKKQKEAKKEKKKANKKAPRPRSQASQSQATTASGNHLANADNVADTNGPFIREDFQNICSYLEDKQNYKKLYGTGSKTDVGGSHLTKAAAYDVFAIYMSDHSNKRLHLTGKQLRLRLDRYKEKFRLAKDWAENTGAGVEEQDGTAVFNEALEACCPCYERLHAIFGTKANITPLEQYQPGPCADLYDENSEDNNDESDELGSKSGAMSSPEVEYSGWNATLDCNDGSCSGDVTMEDCLPEHNCNNNQSADDANMQDVGTNLDDLSADRQTLPFKKGRLLSKHLNFLQQHPLDPLRPVRLVTACIQTREHKGNSAQRTPSQSGTKAKPTTLAGAFEKSNDQKYGILKNHINWEKQKFKQMDERESD</sequence>
<evidence type="ECO:0000313" key="2">
    <source>
        <dbReference type="EMBL" id="PLW11956.1"/>
    </source>
</evidence>